<dbReference type="Proteomes" id="UP000198727">
    <property type="component" value="Unassembled WGS sequence"/>
</dbReference>
<protein>
    <submittedName>
        <fullName evidence="2">SchA/CurD like domain-containing protein</fullName>
    </submittedName>
</protein>
<dbReference type="EMBL" id="FOWW01000011">
    <property type="protein sequence ID" value="SFQ64738.1"/>
    <property type="molecule type" value="Genomic_DNA"/>
</dbReference>
<evidence type="ECO:0000259" key="1">
    <source>
        <dbReference type="Pfam" id="PF04486"/>
    </source>
</evidence>
<reference evidence="3" key="1">
    <citation type="submission" date="2016-10" db="EMBL/GenBank/DDBJ databases">
        <authorList>
            <person name="Varghese N."/>
            <person name="Submissions S."/>
        </authorList>
    </citation>
    <scope>NUCLEOTIDE SEQUENCE [LARGE SCALE GENOMIC DNA]</scope>
    <source>
        <strain evidence="3">CGMCC 4.5579</strain>
    </source>
</reference>
<accession>A0A1I6A7T6</accession>
<name>A0A1I6A7T6_9PSEU</name>
<sequence length="120" mass="13314">MPIAAIRYDIKAGCEEEIAEIVSGFTRPRSSVVVADDGAEAARIVSTAVFIKDDTMVRFIEYEGDITAVARFMATQPGVQDFERRIVPYLASPRDTGTVDGFVRTFQDSVMRCLAQFGRR</sequence>
<dbReference type="OrthoDB" id="3853500at2"/>
<evidence type="ECO:0000313" key="3">
    <source>
        <dbReference type="Proteomes" id="UP000198727"/>
    </source>
</evidence>
<dbReference type="InterPro" id="IPR007575">
    <property type="entry name" value="SchA_CurD-like"/>
</dbReference>
<gene>
    <name evidence="2" type="ORF">SAMN05421810_111155</name>
</gene>
<feature type="domain" description="SchA/CurD-like" evidence="1">
    <location>
        <begin position="1"/>
        <end position="117"/>
    </location>
</feature>
<organism evidence="2 3">
    <name type="scientific">Amycolatopsis arida</name>
    <dbReference type="NCBI Taxonomy" id="587909"/>
    <lineage>
        <taxon>Bacteria</taxon>
        <taxon>Bacillati</taxon>
        <taxon>Actinomycetota</taxon>
        <taxon>Actinomycetes</taxon>
        <taxon>Pseudonocardiales</taxon>
        <taxon>Pseudonocardiaceae</taxon>
        <taxon>Amycolatopsis</taxon>
    </lineage>
</organism>
<dbReference type="RefSeq" id="WP_092535555.1">
    <property type="nucleotide sequence ID" value="NZ_FOWW01000011.1"/>
</dbReference>
<dbReference type="AlphaFoldDB" id="A0A1I6A7T6"/>
<keyword evidence="3" id="KW-1185">Reference proteome</keyword>
<evidence type="ECO:0000313" key="2">
    <source>
        <dbReference type="EMBL" id="SFQ64738.1"/>
    </source>
</evidence>
<proteinExistence type="predicted"/>
<dbReference type="STRING" id="587909.SAMN05421810_111155"/>
<dbReference type="Pfam" id="PF04486">
    <property type="entry name" value="SchA_CurD"/>
    <property type="match status" value="1"/>
</dbReference>